<evidence type="ECO:0000259" key="1">
    <source>
        <dbReference type="PROSITE" id="PS50887"/>
    </source>
</evidence>
<evidence type="ECO:0000313" key="4">
    <source>
        <dbReference type="Proteomes" id="UP000263486"/>
    </source>
</evidence>
<dbReference type="Pfam" id="PF13487">
    <property type="entry name" value="HD_5"/>
    <property type="match status" value="1"/>
</dbReference>
<dbReference type="NCBIfam" id="TIGR00254">
    <property type="entry name" value="GGDEF"/>
    <property type="match status" value="1"/>
</dbReference>
<proteinExistence type="predicted"/>
<dbReference type="SUPFAM" id="SSF109604">
    <property type="entry name" value="HD-domain/PDEase-like"/>
    <property type="match status" value="1"/>
</dbReference>
<name>A0ABX9KEK4_9FUSO</name>
<gene>
    <name evidence="3" type="ORF">DYH56_11870</name>
</gene>
<dbReference type="InterPro" id="IPR037522">
    <property type="entry name" value="HD_GYP_dom"/>
</dbReference>
<accession>A0ABX9KEK4</accession>
<comment type="caution">
    <text evidence="3">The sequence shown here is derived from an EMBL/GenBank/DDBJ whole genome shotgun (WGS) entry which is preliminary data.</text>
</comment>
<dbReference type="SMART" id="SM00471">
    <property type="entry name" value="HDc"/>
    <property type="match status" value="1"/>
</dbReference>
<reference evidence="3 4" key="1">
    <citation type="submission" date="2018-08" db="EMBL/GenBank/DDBJ databases">
        <title>Draft genome sequence of Psychrilyobacter sp. strain SD5 isolated from Black Sea water.</title>
        <authorList>
            <person name="Yadav S."/>
            <person name="Villanueva L."/>
            <person name="Damste J.S.S."/>
        </authorList>
    </citation>
    <scope>NUCLEOTIDE SEQUENCE [LARGE SCALE GENOMIC DNA]</scope>
    <source>
        <strain evidence="3 4">SD5</strain>
    </source>
</reference>
<dbReference type="PROSITE" id="PS50887">
    <property type="entry name" value="GGDEF"/>
    <property type="match status" value="1"/>
</dbReference>
<evidence type="ECO:0000259" key="2">
    <source>
        <dbReference type="PROSITE" id="PS51832"/>
    </source>
</evidence>
<dbReference type="PANTHER" id="PTHR43155:SF2">
    <property type="entry name" value="CYCLIC DI-GMP PHOSPHODIESTERASE PA4108"/>
    <property type="match status" value="1"/>
</dbReference>
<feature type="domain" description="HD-GYP" evidence="2">
    <location>
        <begin position="116"/>
        <end position="303"/>
    </location>
</feature>
<feature type="domain" description="GGDEF" evidence="1">
    <location>
        <begin position="1"/>
        <end position="131"/>
    </location>
</feature>
<dbReference type="InterPro" id="IPR029787">
    <property type="entry name" value="Nucleotide_cyclase"/>
</dbReference>
<dbReference type="CDD" id="cd00077">
    <property type="entry name" value="HDc"/>
    <property type="match status" value="1"/>
</dbReference>
<dbReference type="InterPro" id="IPR043128">
    <property type="entry name" value="Rev_trsase/Diguanyl_cyclase"/>
</dbReference>
<dbReference type="SUPFAM" id="SSF55073">
    <property type="entry name" value="Nucleotide cyclase"/>
    <property type="match status" value="1"/>
</dbReference>
<dbReference type="InterPro" id="IPR003607">
    <property type="entry name" value="HD/PDEase_dom"/>
</dbReference>
<organism evidence="3 4">
    <name type="scientific">Psychrilyobacter piezotolerans</name>
    <dbReference type="NCBI Taxonomy" id="2293438"/>
    <lineage>
        <taxon>Bacteria</taxon>
        <taxon>Fusobacteriati</taxon>
        <taxon>Fusobacteriota</taxon>
        <taxon>Fusobacteriia</taxon>
        <taxon>Fusobacteriales</taxon>
        <taxon>Fusobacteriaceae</taxon>
        <taxon>Psychrilyobacter</taxon>
    </lineage>
</organism>
<dbReference type="NCBIfam" id="TIGR00277">
    <property type="entry name" value="HDIG"/>
    <property type="match status" value="1"/>
</dbReference>
<dbReference type="InterPro" id="IPR006675">
    <property type="entry name" value="HDIG_dom"/>
</dbReference>
<dbReference type="Gene3D" id="3.30.70.270">
    <property type="match status" value="1"/>
</dbReference>
<dbReference type="Proteomes" id="UP000263486">
    <property type="component" value="Unassembled WGS sequence"/>
</dbReference>
<dbReference type="SMART" id="SM00267">
    <property type="entry name" value="GGDEF"/>
    <property type="match status" value="1"/>
</dbReference>
<dbReference type="InterPro" id="IPR000160">
    <property type="entry name" value="GGDEF_dom"/>
</dbReference>
<dbReference type="Pfam" id="PF00990">
    <property type="entry name" value="GGDEF"/>
    <property type="match status" value="1"/>
</dbReference>
<dbReference type="PROSITE" id="PS51832">
    <property type="entry name" value="HD_GYP"/>
    <property type="match status" value="1"/>
</dbReference>
<keyword evidence="4" id="KW-1185">Reference proteome</keyword>
<dbReference type="Gene3D" id="1.10.3210.10">
    <property type="entry name" value="Hypothetical protein af1432"/>
    <property type="match status" value="1"/>
</dbReference>
<protein>
    <submittedName>
        <fullName evidence="3">Diguanylate cyclase</fullName>
    </submittedName>
</protein>
<evidence type="ECO:0000313" key="3">
    <source>
        <dbReference type="EMBL" id="REI40140.1"/>
    </source>
</evidence>
<dbReference type="PANTHER" id="PTHR43155">
    <property type="entry name" value="CYCLIC DI-GMP PHOSPHODIESTERASE PA4108-RELATED"/>
    <property type="match status" value="1"/>
</dbReference>
<sequence>MSDINGLKLINDAFGHSAGDKLLISAAKIFSDYCRETDLIARIGGDEFIVAMPNTSGVEAEKIIDKINKEAKKITIESIELSISFGFETKNEVHENIQEIYRTAEDLMYRVKLIEIPSMRSGAIKTILNTLYEKDKSSEIHSRIVSQISEKIAVAYGMNRQEVAEVKTAGLLHDIGKIIIPIEIITKEGKLTSEEYNLIKGHPEIGFRILNSSHDMRNISTIVLGHHERWDGLGYPRGIKTDEIPIQSRIIAIADTFDAMTSERTYREVCTNKQALDEIIRCSGTQFDPKLVKVFADNFEKII</sequence>
<dbReference type="CDD" id="cd01949">
    <property type="entry name" value="GGDEF"/>
    <property type="match status" value="1"/>
</dbReference>
<dbReference type="EMBL" id="QUAJ01000023">
    <property type="protein sequence ID" value="REI40140.1"/>
    <property type="molecule type" value="Genomic_DNA"/>
</dbReference>